<accession>A0ABU7CZ39</accession>
<gene>
    <name evidence="1" type="ORF">CHARACLAT_017293</name>
</gene>
<proteinExistence type="predicted"/>
<protein>
    <submittedName>
        <fullName evidence="1">Uncharacterized protein</fullName>
    </submittedName>
</protein>
<name>A0ABU7CZ39_9TELE</name>
<feature type="non-terminal residue" evidence="1">
    <location>
        <position position="72"/>
    </location>
</feature>
<evidence type="ECO:0000313" key="2">
    <source>
        <dbReference type="Proteomes" id="UP001352852"/>
    </source>
</evidence>
<keyword evidence="2" id="KW-1185">Reference proteome</keyword>
<evidence type="ECO:0000313" key="1">
    <source>
        <dbReference type="EMBL" id="MED6267952.1"/>
    </source>
</evidence>
<comment type="caution">
    <text evidence="1">The sequence shown here is derived from an EMBL/GenBank/DDBJ whole genome shotgun (WGS) entry which is preliminary data.</text>
</comment>
<reference evidence="1 2" key="1">
    <citation type="submission" date="2021-06" db="EMBL/GenBank/DDBJ databases">
        <authorList>
            <person name="Palmer J.M."/>
        </authorList>
    </citation>
    <scope>NUCLEOTIDE SEQUENCE [LARGE SCALE GENOMIC DNA]</scope>
    <source>
        <strain evidence="1 2">CL_MEX2019</strain>
        <tissue evidence="1">Muscle</tissue>
    </source>
</reference>
<sequence length="72" mass="7681">MTSASADSTTAMRTPCASTWLEATAAPVNQDTQATEQSAKQCVTGCARMEDPAFHLTTAFASKDLRERGVKQ</sequence>
<organism evidence="1 2">
    <name type="scientific">Characodon lateralis</name>
    <dbReference type="NCBI Taxonomy" id="208331"/>
    <lineage>
        <taxon>Eukaryota</taxon>
        <taxon>Metazoa</taxon>
        <taxon>Chordata</taxon>
        <taxon>Craniata</taxon>
        <taxon>Vertebrata</taxon>
        <taxon>Euteleostomi</taxon>
        <taxon>Actinopterygii</taxon>
        <taxon>Neopterygii</taxon>
        <taxon>Teleostei</taxon>
        <taxon>Neoteleostei</taxon>
        <taxon>Acanthomorphata</taxon>
        <taxon>Ovalentaria</taxon>
        <taxon>Atherinomorphae</taxon>
        <taxon>Cyprinodontiformes</taxon>
        <taxon>Goodeidae</taxon>
        <taxon>Characodon</taxon>
    </lineage>
</organism>
<dbReference type="Proteomes" id="UP001352852">
    <property type="component" value="Unassembled WGS sequence"/>
</dbReference>
<dbReference type="EMBL" id="JAHUTJ010009641">
    <property type="protein sequence ID" value="MED6267952.1"/>
    <property type="molecule type" value="Genomic_DNA"/>
</dbReference>